<keyword evidence="2" id="KW-1185">Reference proteome</keyword>
<dbReference type="InterPro" id="IPR035069">
    <property type="entry name" value="TTHA1013/TTHA0281-like"/>
</dbReference>
<dbReference type="Gene3D" id="1.10.1220.10">
    <property type="entry name" value="Met repressor-like"/>
    <property type="match status" value="1"/>
</dbReference>
<dbReference type="Gene3D" id="3.30.160.250">
    <property type="match status" value="1"/>
</dbReference>
<evidence type="ECO:0000313" key="2">
    <source>
        <dbReference type="Proteomes" id="UP000748752"/>
    </source>
</evidence>
<dbReference type="EMBL" id="NRRV01000017">
    <property type="protein sequence ID" value="MBK1630906.1"/>
    <property type="molecule type" value="Genomic_DNA"/>
</dbReference>
<dbReference type="Pfam" id="PF05534">
    <property type="entry name" value="HicB"/>
    <property type="match status" value="1"/>
</dbReference>
<protein>
    <submittedName>
        <fullName evidence="1">Toxin-antitoxin system HicB family antitoxin</fullName>
    </submittedName>
</protein>
<dbReference type="InterPro" id="IPR008651">
    <property type="entry name" value="Uncharacterised_HicB"/>
</dbReference>
<accession>A0ABS1CG56</accession>
<dbReference type="InterPro" id="IPR010985">
    <property type="entry name" value="Ribbon_hlx_hlx"/>
</dbReference>
<sequence length="136" mass="14526">MKIDPHAYNISVRRGVFDGEALFEARVKELPDVAEYAETYQEAYELAVDTIETAAAAFAEQGRPLPPAQVPADEFSGRVTLRIPRSLHRALAVAADDEGVSLNAHLVGVLTYYSGFAAGSGMRIESASALVSDDAA</sequence>
<evidence type="ECO:0000313" key="1">
    <source>
        <dbReference type="EMBL" id="MBK1630906.1"/>
    </source>
</evidence>
<gene>
    <name evidence="1" type="ORF">CKO31_09160</name>
</gene>
<name>A0ABS1CG56_9GAMM</name>
<dbReference type="RefSeq" id="WP_200236236.1">
    <property type="nucleotide sequence ID" value="NZ_NRRV01000017.1"/>
</dbReference>
<dbReference type="Proteomes" id="UP000748752">
    <property type="component" value="Unassembled WGS sequence"/>
</dbReference>
<dbReference type="SUPFAM" id="SSF143100">
    <property type="entry name" value="TTHA1013/TTHA0281-like"/>
    <property type="match status" value="1"/>
</dbReference>
<comment type="caution">
    <text evidence="1">The sequence shown here is derived from an EMBL/GenBank/DDBJ whole genome shotgun (WGS) entry which is preliminary data.</text>
</comment>
<proteinExistence type="predicted"/>
<dbReference type="SUPFAM" id="SSF47598">
    <property type="entry name" value="Ribbon-helix-helix"/>
    <property type="match status" value="1"/>
</dbReference>
<dbReference type="InterPro" id="IPR013321">
    <property type="entry name" value="Arc_rbn_hlx_hlx"/>
</dbReference>
<reference evidence="1 2" key="1">
    <citation type="journal article" date="2020" name="Microorganisms">
        <title>Osmotic Adaptation and Compatible Solute Biosynthesis of Phototrophic Bacteria as Revealed from Genome Analyses.</title>
        <authorList>
            <person name="Imhoff J.F."/>
            <person name="Rahn T."/>
            <person name="Kunzel S."/>
            <person name="Keller A."/>
            <person name="Neulinger S.C."/>
        </authorList>
    </citation>
    <scope>NUCLEOTIDE SEQUENCE [LARGE SCALE GENOMIC DNA]</scope>
    <source>
        <strain evidence="1 2">DSM 6210</strain>
    </source>
</reference>
<organism evidence="1 2">
    <name type="scientific">Thiohalocapsa halophila</name>
    <dbReference type="NCBI Taxonomy" id="69359"/>
    <lineage>
        <taxon>Bacteria</taxon>
        <taxon>Pseudomonadati</taxon>
        <taxon>Pseudomonadota</taxon>
        <taxon>Gammaproteobacteria</taxon>
        <taxon>Chromatiales</taxon>
        <taxon>Chromatiaceae</taxon>
        <taxon>Thiohalocapsa</taxon>
    </lineage>
</organism>